<feature type="transmembrane region" description="Helical" evidence="1">
    <location>
        <begin position="27"/>
        <end position="48"/>
    </location>
</feature>
<dbReference type="AlphaFoldDB" id="A0AAE4SZV2"/>
<keyword evidence="1" id="KW-0812">Transmembrane</keyword>
<keyword evidence="1" id="KW-0472">Membrane</keyword>
<comment type="caution">
    <text evidence="2">The sequence shown here is derived from an EMBL/GenBank/DDBJ whole genome shotgun (WGS) entry which is preliminary data.</text>
</comment>
<evidence type="ECO:0000256" key="1">
    <source>
        <dbReference type="SAM" id="Phobius"/>
    </source>
</evidence>
<reference evidence="2" key="1">
    <citation type="submission" date="2023-08" db="EMBL/GenBank/DDBJ databases">
        <title>Genomic characterization of the C. tuberculostearicum species complex, a ubiquitous member of the human skin microbiome.</title>
        <authorList>
            <person name="Ahmed N."/>
            <person name="Deming C."/>
            <person name="Conlan S."/>
            <person name="Segre J."/>
        </authorList>
    </citation>
    <scope>NUCLEOTIDE SEQUENCE</scope>
    <source>
        <strain evidence="2">CTNIH22</strain>
    </source>
</reference>
<dbReference type="EMBL" id="JAVBIB010000022">
    <property type="protein sequence ID" value="MDV2420337.1"/>
    <property type="molecule type" value="Genomic_DNA"/>
</dbReference>
<dbReference type="Proteomes" id="UP001185706">
    <property type="component" value="Unassembled WGS sequence"/>
</dbReference>
<dbReference type="RefSeq" id="WP_086588618.1">
    <property type="nucleotide sequence ID" value="NZ_CP073096.1"/>
</dbReference>
<accession>A0AAE4SZV2</accession>
<sequence length="63" mass="6679">MKSSSLLPGLIAGIVLGLALWLGSGSLWLLLGGVVLGLICAPLLKLAADPSRSRKYRDDNFRD</sequence>
<name>A0AAE4SZV2_9CORY</name>
<gene>
    <name evidence="2" type="ORF">RAE03_11250</name>
</gene>
<keyword evidence="1" id="KW-1133">Transmembrane helix</keyword>
<protein>
    <submittedName>
        <fullName evidence="2">Uncharacterized protein</fullName>
    </submittedName>
</protein>
<proteinExistence type="predicted"/>
<evidence type="ECO:0000313" key="2">
    <source>
        <dbReference type="EMBL" id="MDV2420337.1"/>
    </source>
</evidence>
<evidence type="ECO:0000313" key="3">
    <source>
        <dbReference type="Proteomes" id="UP001185706"/>
    </source>
</evidence>
<organism evidence="2 3">
    <name type="scientific">Corynebacterium tuberculostearicum</name>
    <dbReference type="NCBI Taxonomy" id="38304"/>
    <lineage>
        <taxon>Bacteria</taxon>
        <taxon>Bacillati</taxon>
        <taxon>Actinomycetota</taxon>
        <taxon>Actinomycetes</taxon>
        <taxon>Mycobacteriales</taxon>
        <taxon>Corynebacteriaceae</taxon>
        <taxon>Corynebacterium</taxon>
    </lineage>
</organism>